<evidence type="ECO:0000313" key="5">
    <source>
        <dbReference type="EMBL" id="CAL1587620.1"/>
    </source>
</evidence>
<dbReference type="InterPro" id="IPR002110">
    <property type="entry name" value="Ankyrin_rpt"/>
</dbReference>
<protein>
    <recommendedName>
        <fullName evidence="4">Death domain-containing protein</fullName>
    </recommendedName>
</protein>
<dbReference type="SUPFAM" id="SSF48403">
    <property type="entry name" value="Ankyrin repeat"/>
    <property type="match status" value="1"/>
</dbReference>
<dbReference type="GO" id="GO:0005829">
    <property type="term" value="C:cytosol"/>
    <property type="evidence" value="ECO:0007669"/>
    <property type="project" value="TreeGrafter"/>
</dbReference>
<evidence type="ECO:0000259" key="4">
    <source>
        <dbReference type="SMART" id="SM00005"/>
    </source>
</evidence>
<dbReference type="PANTHER" id="PTHR46680">
    <property type="entry name" value="NF-KAPPA-B INHIBITOR ALPHA"/>
    <property type="match status" value="1"/>
</dbReference>
<dbReference type="GO" id="GO:0051059">
    <property type="term" value="F:NF-kappaB binding"/>
    <property type="evidence" value="ECO:0007669"/>
    <property type="project" value="TreeGrafter"/>
</dbReference>
<evidence type="ECO:0000256" key="2">
    <source>
        <dbReference type="ARBA" id="ARBA00023043"/>
    </source>
</evidence>
<name>A0AAV2KFF1_KNICA</name>
<sequence>MCSSGLCPLHVAVLSNRLSSVRSLLRSGADVELQERTSGRTPLHLATEADNVSLAGCLLLEGNAQVDSCTFDGSTPLHVAAGRGYAKLTALLMAAGADPLRENLEPLYVCEEEEEEEVDEGYVPGTTPLNMAANTQVLEILNGKEYEPKPPPKITAQAGDLSSLEPSLKQEVCRALDTEGSWESLSHTLGLGILNNAFRLGPSPAKTLLDSYEVSGGTVKQLCSALSSVGDCTALSVLKRAPQLQPDTHVHSSEDVPALVQELKLDLRMDSGLCDSGVELSAA</sequence>
<feature type="domain" description="Death" evidence="4">
    <location>
        <begin position="158"/>
        <end position="242"/>
    </location>
</feature>
<dbReference type="Pfam" id="PF12796">
    <property type="entry name" value="Ank_2"/>
    <property type="match status" value="1"/>
</dbReference>
<keyword evidence="1" id="KW-0677">Repeat</keyword>
<keyword evidence="2 3" id="KW-0040">ANK repeat</keyword>
<dbReference type="Proteomes" id="UP001497482">
    <property type="component" value="Chromosome 18"/>
</dbReference>
<dbReference type="PROSITE" id="PS50297">
    <property type="entry name" value="ANK_REP_REGION"/>
    <property type="match status" value="3"/>
</dbReference>
<dbReference type="InterPro" id="IPR011029">
    <property type="entry name" value="DEATH-like_dom_sf"/>
</dbReference>
<gene>
    <name evidence="5" type="ORF">KC01_LOCUS17567</name>
</gene>
<dbReference type="SMART" id="SM00005">
    <property type="entry name" value="DEATH"/>
    <property type="match status" value="1"/>
</dbReference>
<dbReference type="EMBL" id="OZ035840">
    <property type="protein sequence ID" value="CAL1587620.1"/>
    <property type="molecule type" value="Genomic_DNA"/>
</dbReference>
<evidence type="ECO:0000256" key="3">
    <source>
        <dbReference type="PROSITE-ProRule" id="PRU00023"/>
    </source>
</evidence>
<dbReference type="GO" id="GO:0071356">
    <property type="term" value="P:cellular response to tumor necrosis factor"/>
    <property type="evidence" value="ECO:0007669"/>
    <property type="project" value="TreeGrafter"/>
</dbReference>
<dbReference type="Pfam" id="PF00531">
    <property type="entry name" value="Death"/>
    <property type="match status" value="1"/>
</dbReference>
<dbReference type="InterPro" id="IPR051070">
    <property type="entry name" value="NF-kappa-B_inhibitor"/>
</dbReference>
<feature type="repeat" description="ANK" evidence="3">
    <location>
        <begin position="38"/>
        <end position="71"/>
    </location>
</feature>
<proteinExistence type="predicted"/>
<accession>A0AAV2KFF1</accession>
<dbReference type="PANTHER" id="PTHR46680:SF5">
    <property type="entry name" value="NFKB INHIBITOR EPSILON"/>
    <property type="match status" value="1"/>
</dbReference>
<dbReference type="AlphaFoldDB" id="A0AAV2KFF1"/>
<keyword evidence="6" id="KW-1185">Reference proteome</keyword>
<feature type="repeat" description="ANK" evidence="3">
    <location>
        <begin position="72"/>
        <end position="104"/>
    </location>
</feature>
<dbReference type="InterPro" id="IPR036770">
    <property type="entry name" value="Ankyrin_rpt-contain_sf"/>
</dbReference>
<feature type="repeat" description="ANK" evidence="3">
    <location>
        <begin position="4"/>
        <end position="36"/>
    </location>
</feature>
<dbReference type="SMART" id="SM00248">
    <property type="entry name" value="ANK"/>
    <property type="match status" value="3"/>
</dbReference>
<reference evidence="5 6" key="1">
    <citation type="submission" date="2024-04" db="EMBL/GenBank/DDBJ databases">
        <authorList>
            <person name="Waldvogel A.-M."/>
            <person name="Schoenle A."/>
        </authorList>
    </citation>
    <scope>NUCLEOTIDE SEQUENCE [LARGE SCALE GENOMIC DNA]</scope>
</reference>
<evidence type="ECO:0000313" key="6">
    <source>
        <dbReference type="Proteomes" id="UP001497482"/>
    </source>
</evidence>
<dbReference type="Gene3D" id="1.10.533.10">
    <property type="entry name" value="Death Domain, Fas"/>
    <property type="match status" value="1"/>
</dbReference>
<dbReference type="PROSITE" id="PS50088">
    <property type="entry name" value="ANK_REPEAT"/>
    <property type="match status" value="3"/>
</dbReference>
<dbReference type="GO" id="GO:0007165">
    <property type="term" value="P:signal transduction"/>
    <property type="evidence" value="ECO:0007669"/>
    <property type="project" value="InterPro"/>
</dbReference>
<dbReference type="InterPro" id="IPR000488">
    <property type="entry name" value="Death_dom"/>
</dbReference>
<dbReference type="Gene3D" id="1.25.40.20">
    <property type="entry name" value="Ankyrin repeat-containing domain"/>
    <property type="match status" value="1"/>
</dbReference>
<organism evidence="5 6">
    <name type="scientific">Knipowitschia caucasica</name>
    <name type="common">Caucasian dwarf goby</name>
    <name type="synonym">Pomatoschistus caucasicus</name>
    <dbReference type="NCBI Taxonomy" id="637954"/>
    <lineage>
        <taxon>Eukaryota</taxon>
        <taxon>Metazoa</taxon>
        <taxon>Chordata</taxon>
        <taxon>Craniata</taxon>
        <taxon>Vertebrata</taxon>
        <taxon>Euteleostomi</taxon>
        <taxon>Actinopterygii</taxon>
        <taxon>Neopterygii</taxon>
        <taxon>Teleostei</taxon>
        <taxon>Neoteleostei</taxon>
        <taxon>Acanthomorphata</taxon>
        <taxon>Gobiaria</taxon>
        <taxon>Gobiiformes</taxon>
        <taxon>Gobioidei</taxon>
        <taxon>Gobiidae</taxon>
        <taxon>Gobiinae</taxon>
        <taxon>Knipowitschia</taxon>
    </lineage>
</organism>
<evidence type="ECO:0000256" key="1">
    <source>
        <dbReference type="ARBA" id="ARBA00022737"/>
    </source>
</evidence>
<dbReference type="SUPFAM" id="SSF47986">
    <property type="entry name" value="DEATH domain"/>
    <property type="match status" value="1"/>
</dbReference>